<dbReference type="GO" id="GO:0008270">
    <property type="term" value="F:zinc ion binding"/>
    <property type="evidence" value="ECO:0007669"/>
    <property type="project" value="UniProtKB-KW"/>
</dbReference>
<dbReference type="EC" id="3.1.4.1" evidence="20"/>
<comment type="subcellular location">
    <subcellularLocation>
        <location evidence="2 20">Nucleus</location>
    </subcellularLocation>
</comment>
<evidence type="ECO:0000256" key="6">
    <source>
        <dbReference type="ARBA" id="ARBA00022759"/>
    </source>
</evidence>
<keyword evidence="14 19" id="KW-0234">DNA repair</keyword>
<dbReference type="Pfam" id="PF08774">
    <property type="entry name" value="VRR_NUC"/>
    <property type="match status" value="1"/>
</dbReference>
<evidence type="ECO:0000256" key="14">
    <source>
        <dbReference type="ARBA" id="ARBA00023204"/>
    </source>
</evidence>
<dbReference type="InterPro" id="IPR014883">
    <property type="entry name" value="VRR_NUC"/>
</dbReference>
<dbReference type="PANTHER" id="PTHR15749">
    <property type="entry name" value="FANCONI-ASSOCIATED NUCLEASE 1"/>
    <property type="match status" value="1"/>
</dbReference>
<gene>
    <name evidence="23" type="ORF">HPG69_017697</name>
</gene>
<evidence type="ECO:0000256" key="8">
    <source>
        <dbReference type="ARBA" id="ARBA00022771"/>
    </source>
</evidence>
<protein>
    <recommendedName>
        <fullName evidence="20">Fanconi-associated nuclease</fullName>
        <ecNumber evidence="20">3.1.4.1</ecNumber>
    </recommendedName>
</protein>
<evidence type="ECO:0000256" key="2">
    <source>
        <dbReference type="ARBA" id="ARBA00004123"/>
    </source>
</evidence>
<reference evidence="23 24" key="1">
    <citation type="journal article" date="2020" name="Mol. Biol. Evol.">
        <title>Interspecific Gene Flow and the Evolution of Specialization in Black and White Rhinoceros.</title>
        <authorList>
            <person name="Moodley Y."/>
            <person name="Westbury M.V."/>
            <person name="Russo I.M."/>
            <person name="Gopalakrishnan S."/>
            <person name="Rakotoarivelo A."/>
            <person name="Olsen R.A."/>
            <person name="Prost S."/>
            <person name="Tunstall T."/>
            <person name="Ryder O.A."/>
            <person name="Dalen L."/>
            <person name="Bruford M.W."/>
        </authorList>
    </citation>
    <scope>NUCLEOTIDE SEQUENCE [LARGE SCALE GENOMIC DNA]</scope>
    <source>
        <strain evidence="23">SBR-YM</strain>
        <tissue evidence="23">Skin</tissue>
    </source>
</reference>
<evidence type="ECO:0000256" key="17">
    <source>
        <dbReference type="ARBA" id="ARBA00056226"/>
    </source>
</evidence>
<evidence type="ECO:0000256" key="3">
    <source>
        <dbReference type="ARBA" id="ARBA00005533"/>
    </source>
</evidence>
<dbReference type="InterPro" id="IPR049125">
    <property type="entry name" value="FAN1-like_WH"/>
</dbReference>
<comment type="function">
    <text evidence="17">Nuclease required for the repair of DNA interstrand cross-links (ICL) recruited at sites of DNA damage by monoubiquitinated FANCD2. Specifically involved in repair of ICL-induced DNA breaks by being required for efficient homologous recombination, probably in the resolution of homologous recombination intermediates. Not involved in DNA double-strand breaks resection. Acts as a 5'-3' exonuclease that anchors at a cut end of DNA and cleaves DNA successively at every third nucleotide, allowing to excise an ICL from one strand through flanking incisions. Probably keeps excising with 3'-flap annealing until it reaches and unhooks the ICL. Acts at sites that have a 5'-terminal phosphate anchor at a nick or a 1- or 2-nucleotide flap and is augmented by a 3' flap. Also has endonuclease activity toward 5'-flaps.</text>
</comment>
<feature type="domain" description="UBZ4-type" evidence="22">
    <location>
        <begin position="41"/>
        <end position="69"/>
    </location>
</feature>
<evidence type="ECO:0000256" key="19">
    <source>
        <dbReference type="PROSITE-ProRule" id="PRU01256"/>
    </source>
</evidence>
<evidence type="ECO:0000256" key="18">
    <source>
        <dbReference type="ARBA" id="ARBA00064222"/>
    </source>
</evidence>
<dbReference type="EMBL" id="JACDTQ010000582">
    <property type="protein sequence ID" value="KAF5927221.1"/>
    <property type="molecule type" value="Genomic_DNA"/>
</dbReference>
<dbReference type="FunFam" id="3.40.1350.10:FF:000004">
    <property type="entry name" value="Fanconi-associated nuclease"/>
    <property type="match status" value="1"/>
</dbReference>
<keyword evidence="15 20" id="KW-0464">Manganese</keyword>
<keyword evidence="5 20" id="KW-0479">Metal-binding</keyword>
<dbReference type="GO" id="GO:0036297">
    <property type="term" value="P:interstrand cross-link repair"/>
    <property type="evidence" value="ECO:0007669"/>
    <property type="project" value="InterPro"/>
</dbReference>
<keyword evidence="7 19" id="KW-0227">DNA damage</keyword>
<dbReference type="Pfam" id="PF21315">
    <property type="entry name" value="FAN1_HTH"/>
    <property type="match status" value="1"/>
</dbReference>
<keyword evidence="9 20" id="KW-0378">Hydrolase</keyword>
<dbReference type="PROSITE" id="PS51908">
    <property type="entry name" value="ZF_UBZ4"/>
    <property type="match status" value="1"/>
</dbReference>
<proteinExistence type="inferred from homology"/>
<dbReference type="GO" id="GO:0070336">
    <property type="term" value="F:flap-structured DNA binding"/>
    <property type="evidence" value="ECO:0007669"/>
    <property type="project" value="TreeGrafter"/>
</dbReference>
<evidence type="ECO:0000256" key="16">
    <source>
        <dbReference type="ARBA" id="ARBA00023242"/>
    </source>
</evidence>
<dbReference type="InterPro" id="IPR011856">
    <property type="entry name" value="tRNA_endonuc-like_dom_sf"/>
</dbReference>
<keyword evidence="11" id="KW-0269">Exonuclease</keyword>
<keyword evidence="10" id="KW-0862">Zinc</keyword>
<dbReference type="PANTHER" id="PTHR15749:SF4">
    <property type="entry name" value="FANCONI-ASSOCIATED NUCLEASE 1"/>
    <property type="match status" value="1"/>
</dbReference>
<evidence type="ECO:0000256" key="21">
    <source>
        <dbReference type="SAM" id="MobiDB-lite"/>
    </source>
</evidence>
<comment type="cofactor">
    <cofactor evidence="20">
        <name>Mg(2+)</name>
        <dbReference type="ChEBI" id="CHEBI:18420"/>
    </cofactor>
    <cofactor evidence="20">
        <name>Mn(2+)</name>
        <dbReference type="ChEBI" id="CHEBI:29035"/>
    </cofactor>
</comment>
<keyword evidence="8 19" id="KW-0863">Zinc-finger</keyword>
<organism evidence="23 24">
    <name type="scientific">Diceros bicornis minor</name>
    <name type="common">South-central black rhinoceros</name>
    <dbReference type="NCBI Taxonomy" id="77932"/>
    <lineage>
        <taxon>Eukaryota</taxon>
        <taxon>Metazoa</taxon>
        <taxon>Chordata</taxon>
        <taxon>Craniata</taxon>
        <taxon>Vertebrata</taxon>
        <taxon>Euteleostomi</taxon>
        <taxon>Mammalia</taxon>
        <taxon>Eutheria</taxon>
        <taxon>Laurasiatheria</taxon>
        <taxon>Perissodactyla</taxon>
        <taxon>Rhinocerotidae</taxon>
        <taxon>Diceros</taxon>
    </lineage>
</organism>
<evidence type="ECO:0000256" key="15">
    <source>
        <dbReference type="ARBA" id="ARBA00023211"/>
    </source>
</evidence>
<keyword evidence="6" id="KW-0255">Endonuclease</keyword>
<dbReference type="InterPro" id="IPR006642">
    <property type="entry name" value="Rad18_UBZ4"/>
</dbReference>
<comment type="caution">
    <text evidence="23">The sequence shown here is derived from an EMBL/GenBank/DDBJ whole genome shotgun (WGS) entry which is preliminary data.</text>
</comment>
<evidence type="ECO:0000256" key="5">
    <source>
        <dbReference type="ARBA" id="ARBA00022723"/>
    </source>
</evidence>
<dbReference type="GO" id="GO:0008409">
    <property type="term" value="F:5'-3' exonuclease activity"/>
    <property type="evidence" value="ECO:0007669"/>
    <property type="project" value="UniProtKB-ARBA"/>
</dbReference>
<dbReference type="InterPro" id="IPR049138">
    <property type="entry name" value="Fan1_SAP_met"/>
</dbReference>
<evidence type="ECO:0000256" key="11">
    <source>
        <dbReference type="ARBA" id="ARBA00022839"/>
    </source>
</evidence>
<comment type="catalytic activity">
    <reaction evidence="1 20">
        <text>Hydrolytically removes 5'-nucleotides successively from the 3'-hydroxy termini of 3'-hydroxy-terminated oligonucleotides.</text>
        <dbReference type="EC" id="3.1.4.1"/>
    </reaction>
</comment>
<evidence type="ECO:0000256" key="12">
    <source>
        <dbReference type="ARBA" id="ARBA00022842"/>
    </source>
</evidence>
<comment type="subunit">
    <text evidence="18">Interacts with FANCD2 (when monoubiquitinated). Interacts with FANCI, MLH1, MLH3 and PMS2.</text>
</comment>
<dbReference type="CDD" id="cd22326">
    <property type="entry name" value="FAN1-like"/>
    <property type="match status" value="1"/>
</dbReference>
<dbReference type="Gene3D" id="3.40.1350.10">
    <property type="match status" value="1"/>
</dbReference>
<evidence type="ECO:0000259" key="22">
    <source>
        <dbReference type="PROSITE" id="PS51908"/>
    </source>
</evidence>
<evidence type="ECO:0000256" key="13">
    <source>
        <dbReference type="ARBA" id="ARBA00023054"/>
    </source>
</evidence>
<evidence type="ECO:0000256" key="7">
    <source>
        <dbReference type="ARBA" id="ARBA00022763"/>
    </source>
</evidence>
<dbReference type="InterPro" id="IPR049132">
    <property type="entry name" value="FAN1-like_euk"/>
</dbReference>
<evidence type="ECO:0000313" key="24">
    <source>
        <dbReference type="Proteomes" id="UP000551758"/>
    </source>
</evidence>
<dbReference type="AlphaFoldDB" id="A0A7J7FGZ6"/>
<accession>A0A7J7FGZ6</accession>
<sequence>MMSEVKSPVKKKPRRSLSISKTKKNESNSIISFFNNAPPAKLACPICSKMVPRYGLNRHLDEMCANNDDMAPVDPGHAGLKNSNVPTVDITNIVLGDVIPKKLSPSKTNLTPGQSDSAKMGIKQQTSPYFKSNGGLVCKNQDELRHHNVKVIPLGSLSSKLSRRYRKAKRLIDKNEEFASQSPQSSLSTMGRSLVDNCSDTEDKDQILENSSQKENLFTCDSLKEQSAPEHTVEGTKIMELESQRATQECGRSTLTPAFSDNAPVLFSPDLTLGNKLQSTSEDSLAKQESIKGVDGKGLENCEVGSCEEVKMAVASEAKTQLSDWEADSHSSTCGATEWSNIQDLPLEGGSGLKNEITRRIPLEQGSSCDIPGETVPAPPSHPYYLRSFLVVLKAVFENEDDKMLFDEDEKGTVTKFYQLSASGQKLYVRLFQRKFSWIKMNKLEYEEIASDLTPVIGELKQAGFLQTESELQELSEVLELLSAPELKTLAKTFHLVNPSGQKQQLVDAFLKLAKQPSVCTWGKKQSGIRAVILKRAKDLAGRSLRVCKGPRAVFSRILLLFSLTDSLEDEEAACGGQGQLSAVLLVNLGRMEFPRYTVSRKTQVFQDRDDLIRYAAAAHMLSDISTAMANGNWIEAKELSQCAKRDWNKLKNHPSLRYHENLPLFLRCFTVGWVYTRILSRTVEILQRLHMYEEAVKELEDLLSQKVYCPDSRGRWWDRLALNLHQHLKRLEPAIKCIAEGLADPEVRTGHRLSLYQRALRLRESPSCRKYRRLLHQLPEITVEDVTHVSEYPLGTLFKSIYWVFFLIRSSPRTVFNVTITGRLCPQRGMGKSVFVMEAQGAAAPATVLCSVEELALAYYRRGGFDQGIHGEGSTFSTLYGLLLWDIIFMDGIPDVFRNAYQALPLDLCTDSFFESRRQAIEARLQLIHSAPAESLRAWVAAAWQAQEGRVASIVSWDRFSSLQQAQDLVSCLGGPVLSGVCRRLAVDFRHCRGGLPDLVVWNSQNHRFKLVEVKGPNDRLSHKQMIWLDELQKLGAEVEVCHVVAVGAKSKNLN</sequence>
<dbReference type="SMART" id="SM00734">
    <property type="entry name" value="ZnF_Rad18"/>
    <property type="match status" value="1"/>
</dbReference>
<dbReference type="InterPro" id="IPR033315">
    <property type="entry name" value="Fan1-like"/>
</dbReference>
<comment type="similarity">
    <text evidence="3 20">Belongs to the FAN1 family.</text>
</comment>
<feature type="region of interest" description="Disordered" evidence="21">
    <location>
        <begin position="1"/>
        <end position="23"/>
    </location>
</feature>
<dbReference type="InterPro" id="IPR049126">
    <property type="entry name" value="FAN1-like_TPR"/>
</dbReference>
<evidence type="ECO:0000256" key="9">
    <source>
        <dbReference type="ARBA" id="ARBA00022801"/>
    </source>
</evidence>
<keyword evidence="12 20" id="KW-0460">Magnesium</keyword>
<dbReference type="Pfam" id="PF21170">
    <property type="entry name" value="FAN1_TPR"/>
    <property type="match status" value="1"/>
</dbReference>
<keyword evidence="13" id="KW-0175">Coiled coil</keyword>
<dbReference type="GO" id="GO:0005634">
    <property type="term" value="C:nucleus"/>
    <property type="evidence" value="ECO:0007669"/>
    <property type="project" value="UniProtKB-SubCell"/>
</dbReference>
<evidence type="ECO:0000313" key="23">
    <source>
        <dbReference type="EMBL" id="KAF5927221.1"/>
    </source>
</evidence>
<comment type="function">
    <text evidence="20">Nuclease required for the repair of DNA interstrand cross-links (ICL). Acts as a 5'-3' exonuclease that anchors at a cut end of DNA and cleaves DNA successively at every third nucleotide, allowing to excise an ICL from one strand through flanking incisions.</text>
</comment>
<dbReference type="Proteomes" id="UP000551758">
    <property type="component" value="Unassembled WGS sequence"/>
</dbReference>
<evidence type="ECO:0000256" key="1">
    <source>
        <dbReference type="ARBA" id="ARBA00000983"/>
    </source>
</evidence>
<dbReference type="GO" id="GO:0017108">
    <property type="term" value="F:5'-flap endonuclease activity"/>
    <property type="evidence" value="ECO:0007669"/>
    <property type="project" value="TreeGrafter"/>
</dbReference>
<dbReference type="SMART" id="SM00990">
    <property type="entry name" value="VRR_NUC"/>
    <property type="match status" value="1"/>
</dbReference>
<keyword evidence="4 20" id="KW-0540">Nuclease</keyword>
<evidence type="ECO:0000256" key="4">
    <source>
        <dbReference type="ARBA" id="ARBA00022722"/>
    </source>
</evidence>
<dbReference type="GO" id="GO:0004528">
    <property type="term" value="F:phosphodiesterase I activity"/>
    <property type="evidence" value="ECO:0007669"/>
    <property type="project" value="UniProtKB-EC"/>
</dbReference>
<evidence type="ECO:0000256" key="20">
    <source>
        <dbReference type="RuleBase" id="RU365033"/>
    </source>
</evidence>
<dbReference type="FunFam" id="3.30.160.60:FF:001796">
    <property type="entry name" value="Fanconi-associated nuclease"/>
    <property type="match status" value="1"/>
</dbReference>
<name>A0A7J7FGZ6_DICBM</name>
<dbReference type="Pfam" id="PF21169">
    <property type="entry name" value="Fan1_SAP"/>
    <property type="match status" value="1"/>
</dbReference>
<keyword evidence="24" id="KW-1185">Reference proteome</keyword>
<keyword evidence="16 20" id="KW-0539">Nucleus</keyword>
<evidence type="ECO:0000256" key="10">
    <source>
        <dbReference type="ARBA" id="ARBA00022833"/>
    </source>
</evidence>